<evidence type="ECO:0000313" key="18">
    <source>
        <dbReference type="Proteomes" id="UP000009192"/>
    </source>
</evidence>
<keyword evidence="3" id="KW-0472">Membrane</keyword>
<dbReference type="InterPro" id="IPR001930">
    <property type="entry name" value="Peptidase_M1"/>
</dbReference>
<dbReference type="InterPro" id="IPR042097">
    <property type="entry name" value="Aminopeptidase_N-like_N_sf"/>
</dbReference>
<reference evidence="17 18" key="1">
    <citation type="journal article" date="2007" name="Nature">
        <title>Evolution of genes and genomes on the Drosophila phylogeny.</title>
        <authorList>
            <consortium name="Drosophila 12 Genomes Consortium"/>
            <person name="Clark A.G."/>
            <person name="Eisen M.B."/>
            <person name="Smith D.R."/>
            <person name="Bergman C.M."/>
            <person name="Oliver B."/>
            <person name="Markow T.A."/>
            <person name="Kaufman T.C."/>
            <person name="Kellis M."/>
            <person name="Gelbart W."/>
            <person name="Iyer V.N."/>
            <person name="Pollard D.A."/>
            <person name="Sackton T.B."/>
            <person name="Larracuente A.M."/>
            <person name="Singh N.D."/>
            <person name="Abad J.P."/>
            <person name="Abt D.N."/>
            <person name="Adryan B."/>
            <person name="Aguade M."/>
            <person name="Akashi H."/>
            <person name="Anderson W.W."/>
            <person name="Aquadro C.F."/>
            <person name="Ardell D.H."/>
            <person name="Arguello R."/>
            <person name="Artieri C.G."/>
            <person name="Barbash D.A."/>
            <person name="Barker D."/>
            <person name="Barsanti P."/>
            <person name="Batterham P."/>
            <person name="Batzoglou S."/>
            <person name="Begun D."/>
            <person name="Bhutkar A."/>
            <person name="Blanco E."/>
            <person name="Bosak S.A."/>
            <person name="Bradley R.K."/>
            <person name="Brand A.D."/>
            <person name="Brent M.R."/>
            <person name="Brooks A.N."/>
            <person name="Brown R.H."/>
            <person name="Butlin R.K."/>
            <person name="Caggese C."/>
            <person name="Calvi B.R."/>
            <person name="Bernardo de Carvalho A."/>
            <person name="Caspi A."/>
            <person name="Castrezana S."/>
            <person name="Celniker S.E."/>
            <person name="Chang J.L."/>
            <person name="Chapple C."/>
            <person name="Chatterji S."/>
            <person name="Chinwalla A."/>
            <person name="Civetta A."/>
            <person name="Clifton S.W."/>
            <person name="Comeron J.M."/>
            <person name="Costello J.C."/>
            <person name="Coyne J.A."/>
            <person name="Daub J."/>
            <person name="David R.G."/>
            <person name="Delcher A.L."/>
            <person name="Delehaunty K."/>
            <person name="Do C.B."/>
            <person name="Ebling H."/>
            <person name="Edwards K."/>
            <person name="Eickbush T."/>
            <person name="Evans J.D."/>
            <person name="Filipski A."/>
            <person name="Findeiss S."/>
            <person name="Freyhult E."/>
            <person name="Fulton L."/>
            <person name="Fulton R."/>
            <person name="Garcia A.C."/>
            <person name="Gardiner A."/>
            <person name="Garfield D.A."/>
            <person name="Garvin B.E."/>
            <person name="Gibson G."/>
            <person name="Gilbert D."/>
            <person name="Gnerre S."/>
            <person name="Godfrey J."/>
            <person name="Good R."/>
            <person name="Gotea V."/>
            <person name="Gravely B."/>
            <person name="Greenberg A.J."/>
            <person name="Griffiths-Jones S."/>
            <person name="Gross S."/>
            <person name="Guigo R."/>
            <person name="Gustafson E.A."/>
            <person name="Haerty W."/>
            <person name="Hahn M.W."/>
            <person name="Halligan D.L."/>
            <person name="Halpern A.L."/>
            <person name="Halter G.M."/>
            <person name="Han M.V."/>
            <person name="Heger A."/>
            <person name="Hillier L."/>
            <person name="Hinrichs A.S."/>
            <person name="Holmes I."/>
            <person name="Hoskins R.A."/>
            <person name="Hubisz M.J."/>
            <person name="Hultmark D."/>
            <person name="Huntley M.A."/>
            <person name="Jaffe D.B."/>
            <person name="Jagadeeshan S."/>
            <person name="Jeck W.R."/>
            <person name="Johnson J."/>
            <person name="Jones C.D."/>
            <person name="Jordan W.C."/>
            <person name="Karpen G.H."/>
            <person name="Kataoka E."/>
            <person name="Keightley P.D."/>
            <person name="Kheradpour P."/>
            <person name="Kirkness E.F."/>
            <person name="Koerich L.B."/>
            <person name="Kristiansen K."/>
            <person name="Kudrna D."/>
            <person name="Kulathinal R.J."/>
            <person name="Kumar S."/>
            <person name="Kwok R."/>
            <person name="Lander E."/>
            <person name="Langley C.H."/>
            <person name="Lapoint R."/>
            <person name="Lazzaro B.P."/>
            <person name="Lee S.J."/>
            <person name="Levesque L."/>
            <person name="Li R."/>
            <person name="Lin C.F."/>
            <person name="Lin M.F."/>
            <person name="Lindblad-Toh K."/>
            <person name="Llopart A."/>
            <person name="Long M."/>
            <person name="Low L."/>
            <person name="Lozovsky E."/>
            <person name="Lu J."/>
            <person name="Luo M."/>
            <person name="Machado C.A."/>
            <person name="Makalowski W."/>
            <person name="Marzo M."/>
            <person name="Matsuda M."/>
            <person name="Matzkin L."/>
            <person name="McAllister B."/>
            <person name="McBride C.S."/>
            <person name="McKernan B."/>
            <person name="McKernan K."/>
            <person name="Mendez-Lago M."/>
            <person name="Minx P."/>
            <person name="Mollenhauer M.U."/>
            <person name="Montooth K."/>
            <person name="Mount S.M."/>
            <person name="Mu X."/>
            <person name="Myers E."/>
            <person name="Negre B."/>
            <person name="Newfeld S."/>
            <person name="Nielsen R."/>
            <person name="Noor M.A."/>
            <person name="O'Grady P."/>
            <person name="Pachter L."/>
            <person name="Papaceit M."/>
            <person name="Parisi M.J."/>
            <person name="Parisi M."/>
            <person name="Parts L."/>
            <person name="Pedersen J.S."/>
            <person name="Pesole G."/>
            <person name="Phillippy A.M."/>
            <person name="Ponting C.P."/>
            <person name="Pop M."/>
            <person name="Porcelli D."/>
            <person name="Powell J.R."/>
            <person name="Prohaska S."/>
            <person name="Pruitt K."/>
            <person name="Puig M."/>
            <person name="Quesneville H."/>
            <person name="Ram K.R."/>
            <person name="Rand D."/>
            <person name="Rasmussen M.D."/>
            <person name="Reed L.K."/>
            <person name="Reenan R."/>
            <person name="Reily A."/>
            <person name="Remington K.A."/>
            <person name="Rieger T.T."/>
            <person name="Ritchie M.G."/>
            <person name="Robin C."/>
            <person name="Rogers Y.H."/>
            <person name="Rohde C."/>
            <person name="Rozas J."/>
            <person name="Rubenfield M.J."/>
            <person name="Ruiz A."/>
            <person name="Russo S."/>
            <person name="Salzberg S.L."/>
            <person name="Sanchez-Gracia A."/>
            <person name="Saranga D.J."/>
            <person name="Sato H."/>
            <person name="Schaeffer S.W."/>
            <person name="Schatz M.C."/>
            <person name="Schlenke T."/>
            <person name="Schwartz R."/>
            <person name="Segarra C."/>
            <person name="Singh R.S."/>
            <person name="Sirot L."/>
            <person name="Sirota M."/>
            <person name="Sisneros N.B."/>
            <person name="Smith C.D."/>
            <person name="Smith T.F."/>
            <person name="Spieth J."/>
            <person name="Stage D.E."/>
            <person name="Stark A."/>
            <person name="Stephan W."/>
            <person name="Strausberg R.L."/>
            <person name="Strempel S."/>
            <person name="Sturgill D."/>
            <person name="Sutton G."/>
            <person name="Sutton G.G."/>
            <person name="Tao W."/>
            <person name="Teichmann S."/>
            <person name="Tobari Y.N."/>
            <person name="Tomimura Y."/>
            <person name="Tsolas J.M."/>
            <person name="Valente V.L."/>
            <person name="Venter E."/>
            <person name="Venter J.C."/>
            <person name="Vicario S."/>
            <person name="Vieira F.G."/>
            <person name="Vilella A.J."/>
            <person name="Villasante A."/>
            <person name="Walenz B."/>
            <person name="Wang J."/>
            <person name="Wasserman M."/>
            <person name="Watts T."/>
            <person name="Wilson D."/>
            <person name="Wilson R.K."/>
            <person name="Wing R.A."/>
            <person name="Wolfner M.F."/>
            <person name="Wong A."/>
            <person name="Wong G.K."/>
            <person name="Wu C.I."/>
            <person name="Wu G."/>
            <person name="Yamamoto D."/>
            <person name="Yang H.P."/>
            <person name="Yang S.P."/>
            <person name="Yorke J.A."/>
            <person name="Yoshida K."/>
            <person name="Zdobnov E."/>
            <person name="Zhang P."/>
            <person name="Zhang Y."/>
            <person name="Zimin A.V."/>
            <person name="Baldwin J."/>
            <person name="Abdouelleil A."/>
            <person name="Abdulkadir J."/>
            <person name="Abebe A."/>
            <person name="Abera B."/>
            <person name="Abreu J."/>
            <person name="Acer S.C."/>
            <person name="Aftuck L."/>
            <person name="Alexander A."/>
            <person name="An P."/>
            <person name="Anderson E."/>
            <person name="Anderson S."/>
            <person name="Arachi H."/>
            <person name="Azer M."/>
            <person name="Bachantsang P."/>
            <person name="Barry A."/>
            <person name="Bayul T."/>
            <person name="Berlin A."/>
            <person name="Bessette D."/>
            <person name="Bloom T."/>
            <person name="Blye J."/>
            <person name="Boguslavskiy L."/>
            <person name="Bonnet C."/>
            <person name="Boukhgalter B."/>
            <person name="Bourzgui I."/>
            <person name="Brown A."/>
            <person name="Cahill P."/>
            <person name="Channer S."/>
            <person name="Cheshatsang Y."/>
            <person name="Chuda L."/>
            <person name="Citroen M."/>
            <person name="Collymore A."/>
            <person name="Cooke P."/>
            <person name="Costello M."/>
            <person name="D'Aco K."/>
            <person name="Daza R."/>
            <person name="De Haan G."/>
            <person name="DeGray S."/>
            <person name="DeMaso C."/>
            <person name="Dhargay N."/>
            <person name="Dooley K."/>
            <person name="Dooley E."/>
            <person name="Doricent M."/>
            <person name="Dorje P."/>
            <person name="Dorjee K."/>
            <person name="Dupes A."/>
            <person name="Elong R."/>
            <person name="Falk J."/>
            <person name="Farina A."/>
            <person name="Faro S."/>
            <person name="Ferguson D."/>
            <person name="Fisher S."/>
            <person name="Foley C.D."/>
            <person name="Franke A."/>
            <person name="Friedrich D."/>
            <person name="Gadbois L."/>
            <person name="Gearin G."/>
            <person name="Gearin C.R."/>
            <person name="Giannoukos G."/>
            <person name="Goode T."/>
            <person name="Graham J."/>
            <person name="Grandbois E."/>
            <person name="Grewal S."/>
            <person name="Gyaltsen K."/>
            <person name="Hafez N."/>
            <person name="Hagos B."/>
            <person name="Hall J."/>
            <person name="Henson C."/>
            <person name="Hollinger A."/>
            <person name="Honan T."/>
            <person name="Huard M.D."/>
            <person name="Hughes L."/>
            <person name="Hurhula B."/>
            <person name="Husby M.E."/>
            <person name="Kamat A."/>
            <person name="Kanga B."/>
            <person name="Kashin S."/>
            <person name="Khazanovich D."/>
            <person name="Kisner P."/>
            <person name="Lance K."/>
            <person name="Lara M."/>
            <person name="Lee W."/>
            <person name="Lennon N."/>
            <person name="Letendre F."/>
            <person name="LeVine R."/>
            <person name="Lipovsky A."/>
            <person name="Liu X."/>
            <person name="Liu J."/>
            <person name="Liu S."/>
            <person name="Lokyitsang T."/>
            <person name="Lokyitsang Y."/>
            <person name="Lubonja R."/>
            <person name="Lui A."/>
            <person name="MacDonald P."/>
            <person name="Magnisalis V."/>
            <person name="Maru K."/>
            <person name="Matthews C."/>
            <person name="McCusker W."/>
            <person name="McDonough S."/>
            <person name="Mehta T."/>
            <person name="Meldrim J."/>
            <person name="Meneus L."/>
            <person name="Mihai O."/>
            <person name="Mihalev A."/>
            <person name="Mihova T."/>
            <person name="Mittelman R."/>
            <person name="Mlenga V."/>
            <person name="Montmayeur A."/>
            <person name="Mulrain L."/>
            <person name="Navidi A."/>
            <person name="Naylor J."/>
            <person name="Negash T."/>
            <person name="Nguyen T."/>
            <person name="Nguyen N."/>
            <person name="Nicol R."/>
            <person name="Norbu C."/>
            <person name="Norbu N."/>
            <person name="Novod N."/>
            <person name="O'Neill B."/>
            <person name="Osman S."/>
            <person name="Markiewicz E."/>
            <person name="Oyono O.L."/>
            <person name="Patti C."/>
            <person name="Phunkhang P."/>
            <person name="Pierre F."/>
            <person name="Priest M."/>
            <person name="Raghuraman S."/>
            <person name="Rege F."/>
            <person name="Reyes R."/>
            <person name="Rise C."/>
            <person name="Rogov P."/>
            <person name="Ross K."/>
            <person name="Ryan E."/>
            <person name="Settipalli S."/>
            <person name="Shea T."/>
            <person name="Sherpa N."/>
            <person name="Shi L."/>
            <person name="Shih D."/>
            <person name="Sparrow T."/>
            <person name="Spaulding J."/>
            <person name="Stalker J."/>
            <person name="Stange-Thomann N."/>
            <person name="Stavropoulos S."/>
            <person name="Stone C."/>
            <person name="Strader C."/>
            <person name="Tesfaye S."/>
            <person name="Thomson T."/>
            <person name="Thoulutsang Y."/>
            <person name="Thoulutsang D."/>
            <person name="Topham K."/>
            <person name="Topping I."/>
            <person name="Tsamla T."/>
            <person name="Vassiliev H."/>
            <person name="Vo A."/>
            <person name="Wangchuk T."/>
            <person name="Wangdi T."/>
            <person name="Weiand M."/>
            <person name="Wilkinson J."/>
            <person name="Wilson A."/>
            <person name="Yadav S."/>
            <person name="Young G."/>
            <person name="Yu Q."/>
            <person name="Zembek L."/>
            <person name="Zhong D."/>
            <person name="Zimmer A."/>
            <person name="Zwirko Z."/>
            <person name="Jaffe D.B."/>
            <person name="Alvarez P."/>
            <person name="Brockman W."/>
            <person name="Butler J."/>
            <person name="Chin C."/>
            <person name="Gnerre S."/>
            <person name="Grabherr M."/>
            <person name="Kleber M."/>
            <person name="Mauceli E."/>
            <person name="MacCallum I."/>
        </authorList>
    </citation>
    <scope>NUCLEOTIDE SEQUENCE [LARGE SCALE GENOMIC DNA]</scope>
    <source>
        <strain evidence="18">Tucson 15081-1352.22</strain>
    </source>
</reference>
<dbReference type="GO" id="GO:0042277">
    <property type="term" value="F:peptide binding"/>
    <property type="evidence" value="ECO:0007669"/>
    <property type="project" value="TreeGrafter"/>
</dbReference>
<dbReference type="eggNOG" id="KOG1046">
    <property type="taxonomic scope" value="Eukaryota"/>
</dbReference>
<feature type="chain" id="PRO_5006456344" description="Aminopeptidase" evidence="13">
    <location>
        <begin position="26"/>
        <end position="919"/>
    </location>
</feature>
<evidence type="ECO:0000256" key="5">
    <source>
        <dbReference type="ARBA" id="ARBA00022723"/>
    </source>
</evidence>
<dbReference type="AlphaFoldDB" id="B4K979"/>
<dbReference type="GO" id="GO:0008270">
    <property type="term" value="F:zinc ion binding"/>
    <property type="evidence" value="ECO:0007669"/>
    <property type="project" value="UniProtKB-UniRule"/>
</dbReference>
<dbReference type="Pfam" id="PF17900">
    <property type="entry name" value="Peptidase_M1_N"/>
    <property type="match status" value="1"/>
</dbReference>
<proteinExistence type="inferred from homology"/>
<dbReference type="InterPro" id="IPR034016">
    <property type="entry name" value="M1_APN-typ"/>
</dbReference>
<dbReference type="Gene3D" id="2.60.40.1730">
    <property type="entry name" value="tricorn interacting facor f3 domain"/>
    <property type="match status" value="1"/>
</dbReference>
<feature type="domain" description="Peptidase M1 membrane alanine aminopeptidase" evidence="14">
    <location>
        <begin position="264"/>
        <end position="478"/>
    </location>
</feature>
<evidence type="ECO:0000259" key="14">
    <source>
        <dbReference type="Pfam" id="PF01433"/>
    </source>
</evidence>
<keyword evidence="13" id="KW-0732">Signal</keyword>
<organism evidence="17 18">
    <name type="scientific">Drosophila mojavensis</name>
    <name type="common">Fruit fly</name>
    <dbReference type="NCBI Taxonomy" id="7230"/>
    <lineage>
        <taxon>Eukaryota</taxon>
        <taxon>Metazoa</taxon>
        <taxon>Ecdysozoa</taxon>
        <taxon>Arthropoda</taxon>
        <taxon>Hexapoda</taxon>
        <taxon>Insecta</taxon>
        <taxon>Pterygota</taxon>
        <taxon>Neoptera</taxon>
        <taxon>Endopterygota</taxon>
        <taxon>Diptera</taxon>
        <taxon>Brachycera</taxon>
        <taxon>Muscomorpha</taxon>
        <taxon>Ephydroidea</taxon>
        <taxon>Drosophilidae</taxon>
        <taxon>Drosophila</taxon>
    </lineage>
</organism>
<evidence type="ECO:0000313" key="17">
    <source>
        <dbReference type="EMBL" id="EDW14492.2"/>
    </source>
</evidence>
<dbReference type="Pfam" id="PF11838">
    <property type="entry name" value="ERAP1_C"/>
    <property type="match status" value="1"/>
</dbReference>
<feature type="active site" description="Proton acceptor" evidence="10">
    <location>
        <position position="341"/>
    </location>
</feature>
<dbReference type="SMR" id="B4K979"/>
<keyword evidence="4 12" id="KW-0645">Protease</keyword>
<keyword evidence="12" id="KW-0031">Aminopeptidase</keyword>
<dbReference type="InterPro" id="IPR045357">
    <property type="entry name" value="Aminopeptidase_N-like_N"/>
</dbReference>
<evidence type="ECO:0000256" key="6">
    <source>
        <dbReference type="ARBA" id="ARBA00022801"/>
    </source>
</evidence>
<keyword evidence="9" id="KW-0449">Lipoprotein</keyword>
<keyword evidence="8 12" id="KW-0482">Metalloprotease</keyword>
<dbReference type="OrthoDB" id="10031169at2759"/>
<feature type="domain" description="ERAP1-like C-terminal" evidence="15">
    <location>
        <begin position="573"/>
        <end position="883"/>
    </location>
</feature>
<evidence type="ECO:0000259" key="16">
    <source>
        <dbReference type="Pfam" id="PF17900"/>
    </source>
</evidence>
<evidence type="ECO:0000256" key="7">
    <source>
        <dbReference type="ARBA" id="ARBA00022833"/>
    </source>
</evidence>
<dbReference type="InterPro" id="IPR014782">
    <property type="entry name" value="Peptidase_M1_dom"/>
</dbReference>
<comment type="cofactor">
    <cofactor evidence="11 12">
        <name>Zn(2+)</name>
        <dbReference type="ChEBI" id="CHEBI:29105"/>
    </cofactor>
    <text evidence="11 12">Binds 1 zinc ion per subunit.</text>
</comment>
<dbReference type="GO" id="GO:0070006">
    <property type="term" value="F:metalloaminopeptidase activity"/>
    <property type="evidence" value="ECO:0007669"/>
    <property type="project" value="TreeGrafter"/>
</dbReference>
<feature type="signal peptide" evidence="13">
    <location>
        <begin position="1"/>
        <end position="25"/>
    </location>
</feature>
<dbReference type="GO" id="GO:0005737">
    <property type="term" value="C:cytoplasm"/>
    <property type="evidence" value="ECO:0007669"/>
    <property type="project" value="TreeGrafter"/>
</dbReference>
<comment type="subcellular location">
    <subcellularLocation>
        <location evidence="1">Cell membrane</location>
        <topology evidence="1">Lipid-anchor</topology>
        <topology evidence="1">GPI-anchor</topology>
    </subcellularLocation>
</comment>
<keyword evidence="5 11" id="KW-0479">Metal-binding</keyword>
<keyword evidence="7 11" id="KW-0862">Zinc</keyword>
<keyword evidence="3" id="KW-0325">Glycoprotein</keyword>
<evidence type="ECO:0000256" key="9">
    <source>
        <dbReference type="ARBA" id="ARBA00023288"/>
    </source>
</evidence>
<dbReference type="PRINTS" id="PR00756">
    <property type="entry name" value="ALADIPTASE"/>
</dbReference>
<gene>
    <name evidence="17" type="primary">Dmoj\GI24291</name>
    <name evidence="17" type="ORF">Dmoj_GI24291</name>
</gene>
<evidence type="ECO:0000256" key="13">
    <source>
        <dbReference type="SAM" id="SignalP"/>
    </source>
</evidence>
<keyword evidence="18" id="KW-1185">Reference proteome</keyword>
<dbReference type="Proteomes" id="UP000009192">
    <property type="component" value="Unassembled WGS sequence"/>
</dbReference>
<dbReference type="PANTHER" id="PTHR11533:SF301">
    <property type="entry name" value="AMINOPEPTIDASE"/>
    <property type="match status" value="1"/>
</dbReference>
<dbReference type="GO" id="GO:0098552">
    <property type="term" value="C:side of membrane"/>
    <property type="evidence" value="ECO:0007669"/>
    <property type="project" value="UniProtKB-KW"/>
</dbReference>
<protein>
    <recommendedName>
        <fullName evidence="12">Aminopeptidase</fullName>
        <ecNumber evidence="12">3.4.11.-</ecNumber>
    </recommendedName>
</protein>
<keyword evidence="3" id="KW-0336">GPI-anchor</keyword>
<dbReference type="SUPFAM" id="SSF55486">
    <property type="entry name" value="Metalloproteases ('zincins'), catalytic domain"/>
    <property type="match status" value="1"/>
</dbReference>
<sequence length="919" mass="105731">MSCSWFGVWPLAALITLAWIGGCECQINYRLSTNLRPSLYSLSISLRDNTIVPNSPATKFDGEVSITLQTSLADVKEITLHKDVTLTIIQCVLYDAAGKQVEEVNNARLTSVEEAQQLTVGLNQALTANVTYTLFFKYFGNIQTDTVGLFSASYIDEAAMQTKWVLLTQMQPINARLVFPCFDEPTFKAKFQLSITRPDSLHAISNTKLEKTTSEGNNRFTDHFEVTPIMSPYLLAFVVSEYQMRGNSTLSIHTRPAYNQYTEFSYSVAKRVLPAYGELFQQPYQELGNDVLQYATTPRLSQISANNWGLIIAKDNVFVEQPGITDGWLHKELTIRNIVQENAHMWFGNSVTCLWWSHIWLHEGFARYYEYFMGHQLYPDYQLDQQFLVQTLHQALLFDSQNITQPMTSAQVNINTPEDINYKFERIAFAKAASVIRMLSILMGEENFKTAIRNFLKEYRLSTVTPPMLYVHLTENWPKEQDVTLNSIYYDFNIKVGYPRIIVSLDEDNQTFRFKQTRFLLNSTDGSNPNLRYTTPITWTTNLGRNFQNLTPNFYFESDVPFYWGHMNQPIDWIIVNIKQAFYYRVHYQPPLLGRIQKALIKADHSEIPVENRAAIIDDLFNFALAELIDYVEVFEFMEYMSTETDYIPWYAAYVGLEKVARRLTPQQLPNFKKYLSDITEAVHAKLGVSWSASDKVLDVYNRNQQVSWLCKYQTSNCTAQVLEKFNGSEKPSPDYRETFYCAAARTDGYDRVLELYKKETNYIDREIYWRAASCTRDYRTHYQNEILGQGNSVDLKMVGLAQLYEQNPDLVTPIFQMVTENISQLNDALGFNWAKTAQALSDMAEYFTTREQQQLFSNFYKQSHTSFGSSAETLNQALTKVEANVQWAEQRLGKLVNFLAQRNGAGGLALASSLVLLK</sequence>
<dbReference type="Gene3D" id="1.25.50.20">
    <property type="match status" value="1"/>
</dbReference>
<feature type="domain" description="Aminopeptidase N-like N-terminal" evidence="16">
    <location>
        <begin position="49"/>
        <end position="234"/>
    </location>
</feature>
<evidence type="ECO:0000256" key="1">
    <source>
        <dbReference type="ARBA" id="ARBA00004609"/>
    </source>
</evidence>
<dbReference type="GO" id="GO:0005886">
    <property type="term" value="C:plasma membrane"/>
    <property type="evidence" value="ECO:0007669"/>
    <property type="project" value="UniProtKB-SubCell"/>
</dbReference>
<feature type="binding site" evidence="11">
    <location>
        <position position="344"/>
    </location>
    <ligand>
        <name>Zn(2+)</name>
        <dbReference type="ChEBI" id="CHEBI:29105"/>
        <note>catalytic</note>
    </ligand>
</feature>
<dbReference type="InterPro" id="IPR024571">
    <property type="entry name" value="ERAP1-like_C_dom"/>
</dbReference>
<evidence type="ECO:0000256" key="3">
    <source>
        <dbReference type="ARBA" id="ARBA00022622"/>
    </source>
</evidence>
<evidence type="ECO:0000256" key="4">
    <source>
        <dbReference type="ARBA" id="ARBA00022670"/>
    </source>
</evidence>
<dbReference type="Gene3D" id="1.10.390.10">
    <property type="entry name" value="Neutral Protease Domain 2"/>
    <property type="match status" value="1"/>
</dbReference>
<dbReference type="HOGENOM" id="CLU_003705_2_3_1"/>
<dbReference type="SUPFAM" id="SSF63737">
    <property type="entry name" value="Leukotriene A4 hydrolase N-terminal domain"/>
    <property type="match status" value="1"/>
</dbReference>
<evidence type="ECO:0000256" key="10">
    <source>
        <dbReference type="PIRSR" id="PIRSR634016-1"/>
    </source>
</evidence>
<name>B4K979_DROMO</name>
<dbReference type="GO" id="GO:0005615">
    <property type="term" value="C:extracellular space"/>
    <property type="evidence" value="ECO:0007669"/>
    <property type="project" value="TreeGrafter"/>
</dbReference>
<dbReference type="Gene3D" id="2.60.40.1910">
    <property type="match status" value="1"/>
</dbReference>
<dbReference type="EMBL" id="CH933806">
    <property type="protein sequence ID" value="EDW14492.2"/>
    <property type="molecule type" value="Genomic_DNA"/>
</dbReference>
<dbReference type="CDD" id="cd09601">
    <property type="entry name" value="M1_APN-Q_like"/>
    <property type="match status" value="1"/>
</dbReference>
<dbReference type="Pfam" id="PF01433">
    <property type="entry name" value="Peptidase_M1"/>
    <property type="match status" value="1"/>
</dbReference>
<evidence type="ECO:0000256" key="11">
    <source>
        <dbReference type="PIRSR" id="PIRSR634016-3"/>
    </source>
</evidence>
<feature type="binding site" evidence="11">
    <location>
        <position position="363"/>
    </location>
    <ligand>
        <name>Zn(2+)</name>
        <dbReference type="ChEBI" id="CHEBI:29105"/>
        <note>catalytic</note>
    </ligand>
</feature>
<dbReference type="PANTHER" id="PTHR11533">
    <property type="entry name" value="PROTEASE M1 ZINC METALLOPROTEASE"/>
    <property type="match status" value="1"/>
</dbReference>
<accession>B4K979</accession>
<evidence type="ECO:0000256" key="2">
    <source>
        <dbReference type="ARBA" id="ARBA00010136"/>
    </source>
</evidence>
<dbReference type="EC" id="3.4.11.-" evidence="12"/>
<dbReference type="KEGG" id="dmo:Dmoj_GI24291"/>
<dbReference type="InterPro" id="IPR027268">
    <property type="entry name" value="Peptidase_M4/M1_CTD_sf"/>
</dbReference>
<evidence type="ECO:0000259" key="15">
    <source>
        <dbReference type="Pfam" id="PF11838"/>
    </source>
</evidence>
<dbReference type="GO" id="GO:0006508">
    <property type="term" value="P:proteolysis"/>
    <property type="evidence" value="ECO:0007669"/>
    <property type="project" value="UniProtKB-KW"/>
</dbReference>
<dbReference type="InParanoid" id="B4K979"/>
<evidence type="ECO:0000256" key="12">
    <source>
        <dbReference type="RuleBase" id="RU364040"/>
    </source>
</evidence>
<dbReference type="InterPro" id="IPR050344">
    <property type="entry name" value="Peptidase_M1_aminopeptidases"/>
</dbReference>
<evidence type="ECO:0000256" key="8">
    <source>
        <dbReference type="ARBA" id="ARBA00023049"/>
    </source>
</evidence>
<dbReference type="GO" id="GO:0043171">
    <property type="term" value="P:peptide catabolic process"/>
    <property type="evidence" value="ECO:0007669"/>
    <property type="project" value="TreeGrafter"/>
</dbReference>
<keyword evidence="6 12" id="KW-0378">Hydrolase</keyword>
<comment type="similarity">
    <text evidence="2 12">Belongs to the peptidase M1 family.</text>
</comment>